<dbReference type="ZFIN" id="ZDB-GENE-131121-470">
    <property type="gene designation" value="heatr4"/>
</dbReference>
<accession>A0A8M3AJZ3</accession>
<sequence length="720" mass="81408">MNPLHAKWRPEQHSKRREERLYKKLLNNASQCLSFSEDVITEMRPISYKEMDFSWLFHATGPLAPSTRLKKIRRNKKIHNLNNPLTQEAGKSSVQASAKNDVSDVFRKTKPFGLLNAHTCLRETFIEDWEVQNNRCPELAANTNQQLQLGKKHRIADYIFSPASTNVQNHLNTKIRVKHIKIPQAPRLQDILNPHASSHGSEQKMVSAGTDKALKEKQQGMDRQPTEIDYIHQHGLRPLDFNGQDSEMPKLSVAEISALRYAVDKWRIACNVKLPECCQRGASWQSVTLKSLQRDLCDPNYQVRLEAIVTCASRAVHGPQQELDHGKAGQHWNRLKLKAITQKLLAIIIAALDDPVKRVRMAAAVCQYAMRMPNAHARDILLSMIKQDLSGAGTDSWVAAQCLAIEGNASQAVIQRLLSQHFLRDAPLDQEKSMMLLSKISSKTTLVRSLLAEELNNANWTARVQACNSIAKLKSPINKDVCTKLLHVMWNDWSGAVRHAAALALSKLDAAKEMHAELSTKLEEGPSARRVEALTFIGQLNIMTPTLLPTFLRCFNDDCEAVRKQACLTAASLMMKDQSVLDQLINLMQNEPLWEVKVDAINALGNIGWLNPALQELLMWAVHHEEEPGVRIAACEALNNLDAKGLQFQHFIEDRYTLEPNAEVKSHIECLLKKHGYSQQGDQSKMNDIKLQVKLMCTDHIITQKMLLMEDREQQQMLLC</sequence>
<evidence type="ECO:0000313" key="1">
    <source>
        <dbReference type="Proteomes" id="UP000000437"/>
    </source>
</evidence>
<dbReference type="RefSeq" id="XP_009291427.2">
    <property type="nucleotide sequence ID" value="XM_009293152.4"/>
</dbReference>
<dbReference type="AGR" id="ZFIN:ZDB-GENE-131121-470"/>
<gene>
    <name evidence="2 3" type="primary">heatr4</name>
</gene>
<reference evidence="2" key="1">
    <citation type="submission" date="2025-08" db="UniProtKB">
        <authorList>
            <consortium name="RefSeq"/>
        </authorList>
    </citation>
    <scope>IDENTIFICATION</scope>
    <source>
        <strain evidence="2">Tuebingen</strain>
        <tissue evidence="2">Fibroblasts and whole tissue</tissue>
    </source>
</reference>
<dbReference type="InterPro" id="IPR011989">
    <property type="entry name" value="ARM-like"/>
</dbReference>
<dbReference type="GO" id="GO:0016491">
    <property type="term" value="F:oxidoreductase activity"/>
    <property type="evidence" value="ECO:0000318"/>
    <property type="project" value="GO_Central"/>
</dbReference>
<dbReference type="InterPro" id="IPR016024">
    <property type="entry name" value="ARM-type_fold"/>
</dbReference>
<dbReference type="OrthoDB" id="5980716at2759"/>
<evidence type="ECO:0000313" key="2">
    <source>
        <dbReference type="RefSeq" id="XP_009291427.2"/>
    </source>
</evidence>
<keyword evidence="1" id="KW-1185">Reference proteome</keyword>
<dbReference type="Gene3D" id="1.25.10.10">
    <property type="entry name" value="Leucine-rich Repeat Variant"/>
    <property type="match status" value="2"/>
</dbReference>
<dbReference type="PANTHER" id="PTHR12697:SF20">
    <property type="entry name" value="HEAT REPEAT-CONTAINING PROTEIN 4"/>
    <property type="match status" value="1"/>
</dbReference>
<dbReference type="Proteomes" id="UP000000437">
    <property type="component" value="Chromosome 17"/>
</dbReference>
<dbReference type="SUPFAM" id="SSF48371">
    <property type="entry name" value="ARM repeat"/>
    <property type="match status" value="1"/>
</dbReference>
<dbReference type="GeneID" id="796278"/>
<protein>
    <submittedName>
        <fullName evidence="2">HEAT repeat-containing protein 4</fullName>
    </submittedName>
</protein>
<dbReference type="PANTHER" id="PTHR12697">
    <property type="entry name" value="PBS LYASE HEAT-LIKE PROTEIN"/>
    <property type="match status" value="1"/>
</dbReference>
<dbReference type="Pfam" id="PF13646">
    <property type="entry name" value="HEAT_2"/>
    <property type="match status" value="1"/>
</dbReference>
<proteinExistence type="predicted"/>
<dbReference type="AlphaFoldDB" id="A0A8M3AJZ3"/>
<evidence type="ECO:0000313" key="3">
    <source>
        <dbReference type="ZFIN" id="ZDB-GENE-131121-470"/>
    </source>
</evidence>
<dbReference type="CTD" id="399671"/>
<organism evidence="1 2">
    <name type="scientific">Danio rerio</name>
    <name type="common">Zebrafish</name>
    <name type="synonym">Brachydanio rerio</name>
    <dbReference type="NCBI Taxonomy" id="7955"/>
    <lineage>
        <taxon>Eukaryota</taxon>
        <taxon>Metazoa</taxon>
        <taxon>Chordata</taxon>
        <taxon>Craniata</taxon>
        <taxon>Vertebrata</taxon>
        <taxon>Euteleostomi</taxon>
        <taxon>Actinopterygii</taxon>
        <taxon>Neopterygii</taxon>
        <taxon>Teleostei</taxon>
        <taxon>Ostariophysi</taxon>
        <taxon>Cypriniformes</taxon>
        <taxon>Danionidae</taxon>
        <taxon>Danioninae</taxon>
        <taxon>Danio</taxon>
    </lineage>
</organism>
<name>A0A8M3AJZ3_DANRE</name>